<sequence length="426" mass="46243">MLLDSLSPRPRGLVEATSFPLIEAIHGRRSRRFAKGASIPAGPLAFTSRHAPEPLDPLEQMLLIATTAGNTGWAELFAHHPGYAPQMPNYTTAAGGRSFPSSAGFNTSEFFFTDDTGVYFLPTRSMSPIPNAGGTDLRAWLDAHRARIVKLADGRLNIPAEMPHMEGHNTWCANVRGSTLVFPVADLAQHVILLLLYLVQNGTGIYDDVNGRPIPGLERYTHRLNLQAAYPMTFLEQTALTDVSVEMGTACYAGALMLQALGLGGWMYTGLNPFTVLGASGDPSVPGLGFRFEMLEGNPLPHFTGLPGVFEAHVPPHHASMRAAVEAAVARKFGAGGPFDPKQGGPYRENAAVRSGAATIDAEAIEITTLMAQYVFETFGRFPARVPAVFLNTYLQAHRLDTEFYDRHFAPGAYLRTHAGHDRNWS</sequence>
<dbReference type="EMBL" id="JAAVTX010000011">
    <property type="protein sequence ID" value="NKE48619.1"/>
    <property type="molecule type" value="Genomic_DNA"/>
</dbReference>
<organism evidence="1 2">
    <name type="scientific">Falsiroseomonas frigidaquae</name>
    <dbReference type="NCBI Taxonomy" id="487318"/>
    <lineage>
        <taxon>Bacteria</taxon>
        <taxon>Pseudomonadati</taxon>
        <taxon>Pseudomonadota</taxon>
        <taxon>Alphaproteobacteria</taxon>
        <taxon>Acetobacterales</taxon>
        <taxon>Roseomonadaceae</taxon>
        <taxon>Falsiroseomonas</taxon>
    </lineage>
</organism>
<dbReference type="Proteomes" id="UP000765160">
    <property type="component" value="Unassembled WGS sequence"/>
</dbReference>
<evidence type="ECO:0000313" key="2">
    <source>
        <dbReference type="Proteomes" id="UP000765160"/>
    </source>
</evidence>
<proteinExistence type="predicted"/>
<comment type="caution">
    <text evidence="1">The sequence shown here is derived from an EMBL/GenBank/DDBJ whole genome shotgun (WGS) entry which is preliminary data.</text>
</comment>
<gene>
    <name evidence="1" type="ORF">HB662_27875</name>
</gene>
<reference evidence="1 2" key="1">
    <citation type="submission" date="2020-03" db="EMBL/GenBank/DDBJ databases">
        <title>Roseomonas selenitidurans sp. nov. isolated from soil.</title>
        <authorList>
            <person name="Liu H."/>
        </authorList>
    </citation>
    <scope>NUCLEOTIDE SEQUENCE [LARGE SCALE GENOMIC DNA]</scope>
    <source>
        <strain evidence="1 2">JCM 15073</strain>
    </source>
</reference>
<keyword evidence="2" id="KW-1185">Reference proteome</keyword>
<accession>A0ABX1F8R4</accession>
<name>A0ABX1F8R4_9PROT</name>
<evidence type="ECO:0000313" key="1">
    <source>
        <dbReference type="EMBL" id="NKE48619.1"/>
    </source>
</evidence>
<protein>
    <submittedName>
        <fullName evidence="1">Uncharacterized protein</fullName>
    </submittedName>
</protein>